<dbReference type="AlphaFoldDB" id="A0A0C3RY73"/>
<proteinExistence type="predicted"/>
<accession>A0A0C3RY73</accession>
<evidence type="ECO:0000313" key="1">
    <source>
        <dbReference type="EMBL" id="KIP01077.1"/>
    </source>
</evidence>
<reference evidence="1 2" key="1">
    <citation type="journal article" date="2014" name="PLoS Genet.">
        <title>Analysis of the Phlebiopsis gigantea genome, transcriptome and secretome provides insight into its pioneer colonization strategies of wood.</title>
        <authorList>
            <person name="Hori C."/>
            <person name="Ishida T."/>
            <person name="Igarashi K."/>
            <person name="Samejima M."/>
            <person name="Suzuki H."/>
            <person name="Master E."/>
            <person name="Ferreira P."/>
            <person name="Ruiz-Duenas F.J."/>
            <person name="Held B."/>
            <person name="Canessa P."/>
            <person name="Larrondo L.F."/>
            <person name="Schmoll M."/>
            <person name="Druzhinina I.S."/>
            <person name="Kubicek C.P."/>
            <person name="Gaskell J.A."/>
            <person name="Kersten P."/>
            <person name="St John F."/>
            <person name="Glasner J."/>
            <person name="Sabat G."/>
            <person name="Splinter BonDurant S."/>
            <person name="Syed K."/>
            <person name="Yadav J."/>
            <person name="Mgbeahuruike A.C."/>
            <person name="Kovalchuk A."/>
            <person name="Asiegbu F.O."/>
            <person name="Lackner G."/>
            <person name="Hoffmeister D."/>
            <person name="Rencoret J."/>
            <person name="Gutierrez A."/>
            <person name="Sun H."/>
            <person name="Lindquist E."/>
            <person name="Barry K."/>
            <person name="Riley R."/>
            <person name="Grigoriev I.V."/>
            <person name="Henrissat B."/>
            <person name="Kues U."/>
            <person name="Berka R.M."/>
            <person name="Martinez A.T."/>
            <person name="Covert S.F."/>
            <person name="Blanchette R.A."/>
            <person name="Cullen D."/>
        </authorList>
    </citation>
    <scope>NUCLEOTIDE SEQUENCE [LARGE SCALE GENOMIC DNA]</scope>
    <source>
        <strain evidence="1 2">11061_1 CR5-6</strain>
    </source>
</reference>
<dbReference type="EMBL" id="KN840966">
    <property type="protein sequence ID" value="KIP01077.1"/>
    <property type="molecule type" value="Genomic_DNA"/>
</dbReference>
<sequence length="103" mass="11563">MTAFHSGCSLQGFKICLCEFPHTKETPCFSISQVPGPALPVQRTKITAFSEDYQQPAAPKKLRSVTAYLRVVYCVPGSNQRLYSHYTPAPTRYVSCRNYQQIG</sequence>
<keyword evidence="2" id="KW-1185">Reference proteome</keyword>
<gene>
    <name evidence="1" type="ORF">PHLGIDRAFT_405876</name>
</gene>
<organism evidence="1 2">
    <name type="scientific">Phlebiopsis gigantea (strain 11061_1 CR5-6)</name>
    <name type="common">White-rot fungus</name>
    <name type="synonym">Peniophora gigantea</name>
    <dbReference type="NCBI Taxonomy" id="745531"/>
    <lineage>
        <taxon>Eukaryota</taxon>
        <taxon>Fungi</taxon>
        <taxon>Dikarya</taxon>
        <taxon>Basidiomycota</taxon>
        <taxon>Agaricomycotina</taxon>
        <taxon>Agaricomycetes</taxon>
        <taxon>Polyporales</taxon>
        <taxon>Phanerochaetaceae</taxon>
        <taxon>Phlebiopsis</taxon>
    </lineage>
</organism>
<evidence type="ECO:0000313" key="2">
    <source>
        <dbReference type="Proteomes" id="UP000053257"/>
    </source>
</evidence>
<protein>
    <submittedName>
        <fullName evidence="1">Uncharacterized protein</fullName>
    </submittedName>
</protein>
<dbReference type="Proteomes" id="UP000053257">
    <property type="component" value="Unassembled WGS sequence"/>
</dbReference>
<name>A0A0C3RY73_PHLG1</name>
<dbReference type="HOGENOM" id="CLU_2264704_0_0_1"/>